<feature type="compositionally biased region" description="Low complexity" evidence="2">
    <location>
        <begin position="414"/>
        <end position="424"/>
    </location>
</feature>
<dbReference type="Pfam" id="PF17104">
    <property type="entry name" value="YBL010C_LAA2"/>
    <property type="match status" value="1"/>
</dbReference>
<evidence type="ECO:0000256" key="2">
    <source>
        <dbReference type="SAM" id="MobiDB-lite"/>
    </source>
</evidence>
<feature type="compositionally biased region" description="Polar residues" evidence="2">
    <location>
        <begin position="256"/>
        <end position="265"/>
    </location>
</feature>
<dbReference type="STRING" id="658196.A0A397T592"/>
<feature type="region of interest" description="Disordered" evidence="2">
    <location>
        <begin position="409"/>
        <end position="447"/>
    </location>
</feature>
<dbReference type="PANTHER" id="PTHR38698:SF1">
    <property type="entry name" value="FUNGAL PROTEIN"/>
    <property type="match status" value="1"/>
</dbReference>
<evidence type="ECO:0000313" key="3">
    <source>
        <dbReference type="EMBL" id="RIA92489.1"/>
    </source>
</evidence>
<dbReference type="AlphaFoldDB" id="A0A397T592"/>
<sequence length="447" mass="49811">MPEIVHKIFTRSYRFFRKFTLESEKKKKKKKKEEHECQEIQLKSERNKESEFGEVITRGFPGDFDDFEEFTDFTNGSGLETFQGTIKKGHNDFGDFADFTESSDGFGTLDNFQESNSNNNFGGQISIVSFETELPQVDLSAMDNQNLIENLSGVLDKVFRSNDSIPPTSEKEKDSDNDTGLEAILNIPGSLGIWRRISHETTENPFQWKKSKIRREFYASLGINVVEEIKAPANTNSAMILTPSTLSPQPLRPASKSATCSSAPVSRSTTPSSNNNLSSSSHGNLSKTNNTSLNSEIPKQIDVELAKSICSISEETLQKYTITQLLALKSQILSLSRQTSDILTYWLDQREQTMMDSETYNQMIECLVGHAQKLRDGGSNQSKSLENRGKKKNSVASGLASISLSFKNKKAQLSSPISPKSASSEVKVNNKTTSRNNIGMQDRPLSM</sequence>
<feature type="compositionally biased region" description="Low complexity" evidence="2">
    <location>
        <begin position="266"/>
        <end position="293"/>
    </location>
</feature>
<feature type="coiled-coil region" evidence="1">
    <location>
        <begin position="18"/>
        <end position="48"/>
    </location>
</feature>
<dbReference type="Proteomes" id="UP000265703">
    <property type="component" value="Unassembled WGS sequence"/>
</dbReference>
<reference evidence="3 4" key="1">
    <citation type="submission" date="2018-06" db="EMBL/GenBank/DDBJ databases">
        <title>Comparative genomics reveals the genomic features of Rhizophagus irregularis, R. cerebriforme, R. diaphanum and Gigaspora rosea, and their symbiotic lifestyle signature.</title>
        <authorList>
            <person name="Morin E."/>
            <person name="San Clemente H."/>
            <person name="Chen E.C.H."/>
            <person name="De La Providencia I."/>
            <person name="Hainaut M."/>
            <person name="Kuo A."/>
            <person name="Kohler A."/>
            <person name="Murat C."/>
            <person name="Tang N."/>
            <person name="Roy S."/>
            <person name="Loubradou J."/>
            <person name="Henrissat B."/>
            <person name="Grigoriev I.V."/>
            <person name="Corradi N."/>
            <person name="Roux C."/>
            <person name="Martin F.M."/>
        </authorList>
    </citation>
    <scope>NUCLEOTIDE SEQUENCE [LARGE SCALE GENOMIC DNA]</scope>
    <source>
        <strain evidence="3 4">DAOM 227022</strain>
    </source>
</reference>
<dbReference type="InterPro" id="IPR031355">
    <property type="entry name" value="YBL010C/LAA2-like"/>
</dbReference>
<feature type="compositionally biased region" description="Polar residues" evidence="2">
    <location>
        <begin position="426"/>
        <end position="439"/>
    </location>
</feature>
<name>A0A397T592_9GLOM</name>
<dbReference type="PANTHER" id="PTHR38698">
    <property type="entry name" value="EXPRESSED PROTEIN"/>
    <property type="match status" value="1"/>
</dbReference>
<feature type="region of interest" description="Disordered" evidence="2">
    <location>
        <begin position="241"/>
        <end position="293"/>
    </location>
</feature>
<gene>
    <name evidence="3" type="ORF">C1645_736305</name>
</gene>
<keyword evidence="4" id="KW-1185">Reference proteome</keyword>
<protein>
    <submittedName>
        <fullName evidence="3">Uncharacterized protein</fullName>
    </submittedName>
</protein>
<proteinExistence type="predicted"/>
<organism evidence="3 4">
    <name type="scientific">Glomus cerebriforme</name>
    <dbReference type="NCBI Taxonomy" id="658196"/>
    <lineage>
        <taxon>Eukaryota</taxon>
        <taxon>Fungi</taxon>
        <taxon>Fungi incertae sedis</taxon>
        <taxon>Mucoromycota</taxon>
        <taxon>Glomeromycotina</taxon>
        <taxon>Glomeromycetes</taxon>
        <taxon>Glomerales</taxon>
        <taxon>Glomeraceae</taxon>
        <taxon>Glomus</taxon>
    </lineage>
</organism>
<dbReference type="EMBL" id="QKYT01000125">
    <property type="protein sequence ID" value="RIA92489.1"/>
    <property type="molecule type" value="Genomic_DNA"/>
</dbReference>
<keyword evidence="1" id="KW-0175">Coiled coil</keyword>
<evidence type="ECO:0000313" key="4">
    <source>
        <dbReference type="Proteomes" id="UP000265703"/>
    </source>
</evidence>
<comment type="caution">
    <text evidence="3">The sequence shown here is derived from an EMBL/GenBank/DDBJ whole genome shotgun (WGS) entry which is preliminary data.</text>
</comment>
<evidence type="ECO:0000256" key="1">
    <source>
        <dbReference type="SAM" id="Coils"/>
    </source>
</evidence>
<accession>A0A397T592</accession>
<dbReference type="OrthoDB" id="5378975at2759"/>